<evidence type="ECO:0000313" key="12">
    <source>
        <dbReference type="Proteomes" id="UP000248395"/>
    </source>
</evidence>
<evidence type="ECO:0000256" key="2">
    <source>
        <dbReference type="ARBA" id="ARBA00022692"/>
    </source>
</evidence>
<dbReference type="SMART" id="SM00283">
    <property type="entry name" value="MA"/>
    <property type="match status" value="1"/>
</dbReference>
<dbReference type="RefSeq" id="WP_110313321.1">
    <property type="nucleotide sequence ID" value="NZ_QJKC01000007.1"/>
</dbReference>
<accession>A0A318K4G8</accession>
<keyword evidence="5 7" id="KW-0807">Transducer</keyword>
<dbReference type="GO" id="GO:0016020">
    <property type="term" value="C:membrane"/>
    <property type="evidence" value="ECO:0007669"/>
    <property type="project" value="UniProtKB-SubCell"/>
</dbReference>
<dbReference type="Gene3D" id="1.10.287.950">
    <property type="entry name" value="Methyl-accepting chemotaxis protein"/>
    <property type="match status" value="1"/>
</dbReference>
<feature type="transmembrane region" description="Helical" evidence="8">
    <location>
        <begin position="188"/>
        <end position="208"/>
    </location>
</feature>
<keyword evidence="2 8" id="KW-0812">Transmembrane</keyword>
<dbReference type="PANTHER" id="PTHR32089:SF119">
    <property type="entry name" value="METHYL-ACCEPTING CHEMOTAXIS PROTEIN CTPL"/>
    <property type="match status" value="1"/>
</dbReference>
<dbReference type="PANTHER" id="PTHR32089">
    <property type="entry name" value="METHYL-ACCEPTING CHEMOTAXIS PROTEIN MCPB"/>
    <property type="match status" value="1"/>
</dbReference>
<evidence type="ECO:0000256" key="6">
    <source>
        <dbReference type="ARBA" id="ARBA00029447"/>
    </source>
</evidence>
<organism evidence="11 12">
    <name type="scientific">Aquitalea magnusonii</name>
    <dbReference type="NCBI Taxonomy" id="332411"/>
    <lineage>
        <taxon>Bacteria</taxon>
        <taxon>Pseudomonadati</taxon>
        <taxon>Pseudomonadota</taxon>
        <taxon>Betaproteobacteria</taxon>
        <taxon>Neisseriales</taxon>
        <taxon>Chromobacteriaceae</taxon>
        <taxon>Aquitalea</taxon>
    </lineage>
</organism>
<comment type="caution">
    <text evidence="11">The sequence shown here is derived from an EMBL/GenBank/DDBJ whole genome shotgun (WGS) entry which is preliminary data.</text>
</comment>
<sequence length="540" mass="58759">MKLSSQLLAAIFFSVMVIITLVFMAMYFEREADGRLVGALSNLIPSVKDLNAATDSFVNLRTAVNQTALSVTTTDRGKTMEMISQAEKGVSAALYRYGQNDIYDEADRNLLQKDRMTFEHYVQRIHAAIAGEKDQAGRDIAINRFLAGDIKQAAEGFLQAIRAHVAYNVKLAADFQDQDEKVSARNKVILMSVAITALCVLAVIYWGVYRSVIGGLQEIKTVIIALSKDKNFTVRLSRHGKDEVSETFNYINELIKNLHRSFSEMQASAQDVIVASKQVSQSARRVSAASGQQSESSASMAASIRQMTQSVNNISDRSADARSLAHEAGRLANQGSATISQTIRDIHDIASAVGQSGESIRAMESYSGNVNTIVQVIKEIADQTNLLALNAAIEAARAGEMGRGFAVVADEVRKLAERTSVSTQEISQTINAMREKSSMATEQMRIAEELTGVGVLRADDADQAIAKIGSATAQTVKMVEEIANTIQEQRASANNISRQIEHVVQMAEESSETAAGVAQNSVSLLELAEKQTSIIYQYQI</sequence>
<name>A0A318K4G8_9NEIS</name>
<dbReference type="Pfam" id="PF00015">
    <property type="entry name" value="MCPsignal"/>
    <property type="match status" value="1"/>
</dbReference>
<evidence type="ECO:0000259" key="10">
    <source>
        <dbReference type="PROSITE" id="PS50885"/>
    </source>
</evidence>
<evidence type="ECO:0000256" key="8">
    <source>
        <dbReference type="SAM" id="Phobius"/>
    </source>
</evidence>
<dbReference type="CDD" id="cd11386">
    <property type="entry name" value="MCP_signal"/>
    <property type="match status" value="1"/>
</dbReference>
<dbReference type="OrthoDB" id="9179351at2"/>
<evidence type="ECO:0000313" key="11">
    <source>
        <dbReference type="EMBL" id="PXX48376.1"/>
    </source>
</evidence>
<keyword evidence="3 8" id="KW-1133">Transmembrane helix</keyword>
<evidence type="ECO:0000259" key="9">
    <source>
        <dbReference type="PROSITE" id="PS50111"/>
    </source>
</evidence>
<dbReference type="GO" id="GO:0006935">
    <property type="term" value="P:chemotaxis"/>
    <property type="evidence" value="ECO:0007669"/>
    <property type="project" value="InterPro"/>
</dbReference>
<protein>
    <submittedName>
        <fullName evidence="11">Methyl-accepting chemotaxis protein</fullName>
    </submittedName>
</protein>
<proteinExistence type="inferred from homology"/>
<dbReference type="FunFam" id="1.10.287.950:FF:000001">
    <property type="entry name" value="Methyl-accepting chemotaxis sensory transducer"/>
    <property type="match status" value="1"/>
</dbReference>
<gene>
    <name evidence="11" type="ORF">DFR38_107162</name>
</gene>
<keyword evidence="12" id="KW-1185">Reference proteome</keyword>
<dbReference type="SUPFAM" id="SSF58104">
    <property type="entry name" value="Methyl-accepting chemotaxis protein (MCP) signaling domain"/>
    <property type="match status" value="1"/>
</dbReference>
<feature type="domain" description="Methyl-accepting transducer" evidence="9">
    <location>
        <begin position="268"/>
        <end position="504"/>
    </location>
</feature>
<dbReference type="InterPro" id="IPR004089">
    <property type="entry name" value="MCPsignal_dom"/>
</dbReference>
<evidence type="ECO:0000256" key="1">
    <source>
        <dbReference type="ARBA" id="ARBA00004141"/>
    </source>
</evidence>
<dbReference type="PROSITE" id="PS50111">
    <property type="entry name" value="CHEMOTAXIS_TRANSDUC_2"/>
    <property type="match status" value="1"/>
</dbReference>
<dbReference type="GO" id="GO:0007165">
    <property type="term" value="P:signal transduction"/>
    <property type="evidence" value="ECO:0007669"/>
    <property type="project" value="UniProtKB-KW"/>
</dbReference>
<feature type="transmembrane region" description="Helical" evidence="8">
    <location>
        <begin position="6"/>
        <end position="28"/>
    </location>
</feature>
<reference evidence="11 12" key="1">
    <citation type="submission" date="2018-05" db="EMBL/GenBank/DDBJ databases">
        <title>Genomic Encyclopedia of Type Strains, Phase IV (KMG-IV): sequencing the most valuable type-strain genomes for metagenomic binning, comparative biology and taxonomic classification.</title>
        <authorList>
            <person name="Goeker M."/>
        </authorList>
    </citation>
    <scope>NUCLEOTIDE SEQUENCE [LARGE SCALE GENOMIC DNA]</scope>
    <source>
        <strain evidence="11 12">DSM 25134</strain>
    </source>
</reference>
<evidence type="ECO:0000256" key="4">
    <source>
        <dbReference type="ARBA" id="ARBA00023136"/>
    </source>
</evidence>
<evidence type="ECO:0000256" key="5">
    <source>
        <dbReference type="ARBA" id="ARBA00023224"/>
    </source>
</evidence>
<dbReference type="InterPro" id="IPR003660">
    <property type="entry name" value="HAMP_dom"/>
</dbReference>
<dbReference type="EMBL" id="QJKC01000007">
    <property type="protein sequence ID" value="PXX48376.1"/>
    <property type="molecule type" value="Genomic_DNA"/>
</dbReference>
<evidence type="ECO:0000256" key="3">
    <source>
        <dbReference type="ARBA" id="ARBA00022989"/>
    </source>
</evidence>
<keyword evidence="4 8" id="KW-0472">Membrane</keyword>
<dbReference type="InterPro" id="IPR004090">
    <property type="entry name" value="Chemotax_Me-accpt_rcpt"/>
</dbReference>
<evidence type="ECO:0000256" key="7">
    <source>
        <dbReference type="PROSITE-ProRule" id="PRU00284"/>
    </source>
</evidence>
<dbReference type="GO" id="GO:0004888">
    <property type="term" value="F:transmembrane signaling receptor activity"/>
    <property type="evidence" value="ECO:0007669"/>
    <property type="project" value="InterPro"/>
</dbReference>
<dbReference type="PRINTS" id="PR00260">
    <property type="entry name" value="CHEMTRNSDUCR"/>
</dbReference>
<dbReference type="PROSITE" id="PS50885">
    <property type="entry name" value="HAMP"/>
    <property type="match status" value="1"/>
</dbReference>
<dbReference type="AlphaFoldDB" id="A0A318K4G8"/>
<feature type="domain" description="HAMP" evidence="10">
    <location>
        <begin position="210"/>
        <end position="263"/>
    </location>
</feature>
<dbReference type="Proteomes" id="UP000248395">
    <property type="component" value="Unassembled WGS sequence"/>
</dbReference>
<comment type="similarity">
    <text evidence="6">Belongs to the methyl-accepting chemotaxis (MCP) protein family.</text>
</comment>
<comment type="subcellular location">
    <subcellularLocation>
        <location evidence="1">Membrane</location>
        <topology evidence="1">Multi-pass membrane protein</topology>
    </subcellularLocation>
</comment>